<evidence type="ECO:0000259" key="4">
    <source>
        <dbReference type="PROSITE" id="PS50043"/>
    </source>
</evidence>
<comment type="caution">
    <text evidence="5">The sequence shown here is derived from an EMBL/GenBank/DDBJ whole genome shotgun (WGS) entry which is preliminary data.</text>
</comment>
<dbReference type="InterPro" id="IPR016032">
    <property type="entry name" value="Sig_transdc_resp-reg_C-effctor"/>
</dbReference>
<dbReference type="InterPro" id="IPR000792">
    <property type="entry name" value="Tscrpt_reg_LuxR_C"/>
</dbReference>
<dbReference type="PANTHER" id="PTHR44688">
    <property type="entry name" value="DNA-BINDING TRANSCRIPTIONAL ACTIVATOR DEVR_DOSR"/>
    <property type="match status" value="1"/>
</dbReference>
<dbReference type="PROSITE" id="PS00622">
    <property type="entry name" value="HTH_LUXR_1"/>
    <property type="match status" value="1"/>
</dbReference>
<dbReference type="PANTHER" id="PTHR44688:SF16">
    <property type="entry name" value="DNA-BINDING TRANSCRIPTIONAL ACTIVATOR DEVR_DOSR"/>
    <property type="match status" value="1"/>
</dbReference>
<dbReference type="SUPFAM" id="SSF46894">
    <property type="entry name" value="C-terminal effector domain of the bipartite response regulators"/>
    <property type="match status" value="1"/>
</dbReference>
<dbReference type="SUPFAM" id="SSF55781">
    <property type="entry name" value="GAF domain-like"/>
    <property type="match status" value="2"/>
</dbReference>
<feature type="domain" description="HTH luxR-type" evidence="4">
    <location>
        <begin position="641"/>
        <end position="705"/>
    </location>
</feature>
<evidence type="ECO:0000313" key="5">
    <source>
        <dbReference type="EMBL" id="MFC4557615.1"/>
    </source>
</evidence>
<evidence type="ECO:0000256" key="3">
    <source>
        <dbReference type="ARBA" id="ARBA00023163"/>
    </source>
</evidence>
<proteinExistence type="predicted"/>
<protein>
    <submittedName>
        <fullName evidence="5">LuxR C-terminal-related transcriptional regulator</fullName>
    </submittedName>
</protein>
<name>A0ABV9DFW6_9BACI</name>
<dbReference type="RefSeq" id="WP_390293590.1">
    <property type="nucleotide sequence ID" value="NZ_JBHSFU010000004.1"/>
</dbReference>
<evidence type="ECO:0000256" key="2">
    <source>
        <dbReference type="ARBA" id="ARBA00023125"/>
    </source>
</evidence>
<reference evidence="6" key="1">
    <citation type="journal article" date="2019" name="Int. J. Syst. Evol. Microbiol.">
        <title>The Global Catalogue of Microorganisms (GCM) 10K type strain sequencing project: providing services to taxonomists for standard genome sequencing and annotation.</title>
        <authorList>
            <consortium name="The Broad Institute Genomics Platform"/>
            <consortium name="The Broad Institute Genome Sequencing Center for Infectious Disease"/>
            <person name="Wu L."/>
            <person name="Ma J."/>
        </authorList>
    </citation>
    <scope>NUCLEOTIDE SEQUENCE [LARGE SCALE GENOMIC DNA]</scope>
    <source>
        <strain evidence="6">CGMCC 4.7426</strain>
    </source>
</reference>
<gene>
    <name evidence="5" type="ORF">ACFO3D_05260</name>
</gene>
<dbReference type="Pfam" id="PF00196">
    <property type="entry name" value="GerE"/>
    <property type="match status" value="1"/>
</dbReference>
<dbReference type="Proteomes" id="UP001595989">
    <property type="component" value="Unassembled WGS sequence"/>
</dbReference>
<evidence type="ECO:0000256" key="1">
    <source>
        <dbReference type="ARBA" id="ARBA00023015"/>
    </source>
</evidence>
<dbReference type="SMART" id="SM00421">
    <property type="entry name" value="HTH_LUXR"/>
    <property type="match status" value="1"/>
</dbReference>
<dbReference type="CDD" id="cd06170">
    <property type="entry name" value="LuxR_C_like"/>
    <property type="match status" value="1"/>
</dbReference>
<dbReference type="PROSITE" id="PS50043">
    <property type="entry name" value="HTH_LUXR_2"/>
    <property type="match status" value="1"/>
</dbReference>
<dbReference type="InterPro" id="IPR036388">
    <property type="entry name" value="WH-like_DNA-bd_sf"/>
</dbReference>
<keyword evidence="1" id="KW-0805">Transcription regulation</keyword>
<keyword evidence="3" id="KW-0804">Transcription</keyword>
<dbReference type="Gene3D" id="1.10.10.10">
    <property type="entry name" value="Winged helix-like DNA-binding domain superfamily/Winged helix DNA-binding domain"/>
    <property type="match status" value="1"/>
</dbReference>
<sequence length="710" mass="80187">MRQFELLEEVLEFYAERYKLTVITTDKEGDSVLPVKGENPLSNIFLCDKTNGLSAVIARTLREAKNIKSPLVYELWPGIHTIIAPFVPEDGKMYFIWAGLMVEQETNHLVLDQLKEKYPDIHNWEDILAQTPMLTAKNKADWLKRISKLIRLAGTPGGKNDGSSSFGEYNQLLSIAFQKEELELTPVLNEFLAKGKEFDFMGYAAKQDDESYIVTDVSGKAAQGLKGAGFSVGEGFLGRVLVTGEQEYWDSISKDPRTYFFTRNGLSPATLFCFPITRHDGSLALFFGGNVTAMKENGRMEFARTLATILEKSLLTDALRDENTQQFQRLSSLVEICKMMVSRPEYKRIIYILVDISLSLMEGPFSCMILKDPKTGKMKLVSRGAQNESMGEYAQDVIDRYYSGVSMESKDVSLKTADDATKWGSPVIECPLYYKSVLLGILCVGTNSPDGPQLSEDRKFLQTLSSIGGVTLKLAMSEEEDTEETQVNTLYQAIRQFDNEAYNTAETASDLAEKFSEKLELSLWSSQAIMNSCKLYHYDVEFIREILPGSRIADIVENTKGLLDGIRDWEDLEVESRVVAIIISYMKNNLLDAVTSLTNGVQDEMVSKFISYIHRSQMIEEDFFTVEDGGEEATDEFITFAIKELNISPREQEVLDLVIRGFNNREIGEKLFISSHTVKNHVTRIFQKLGVQDRAHAISKVYQLKYQKSN</sequence>
<accession>A0ABV9DFW6</accession>
<keyword evidence="2" id="KW-0238">DNA-binding</keyword>
<evidence type="ECO:0000313" key="6">
    <source>
        <dbReference type="Proteomes" id="UP001595989"/>
    </source>
</evidence>
<organism evidence="5 6">
    <name type="scientific">Virgibacillus kekensis</name>
    <dbReference type="NCBI Taxonomy" id="202261"/>
    <lineage>
        <taxon>Bacteria</taxon>
        <taxon>Bacillati</taxon>
        <taxon>Bacillota</taxon>
        <taxon>Bacilli</taxon>
        <taxon>Bacillales</taxon>
        <taxon>Bacillaceae</taxon>
        <taxon>Virgibacillus</taxon>
    </lineage>
</organism>
<dbReference type="EMBL" id="JBHSFU010000004">
    <property type="protein sequence ID" value="MFC4557615.1"/>
    <property type="molecule type" value="Genomic_DNA"/>
</dbReference>
<keyword evidence="6" id="KW-1185">Reference proteome</keyword>
<dbReference type="PRINTS" id="PR00038">
    <property type="entry name" value="HTHLUXR"/>
</dbReference>